<dbReference type="EMBL" id="JAHRIP010080934">
    <property type="protein sequence ID" value="MEQ2312912.1"/>
    <property type="molecule type" value="Genomic_DNA"/>
</dbReference>
<keyword evidence="2" id="KW-1185">Reference proteome</keyword>
<evidence type="ECO:0000313" key="2">
    <source>
        <dbReference type="Proteomes" id="UP001469553"/>
    </source>
</evidence>
<comment type="caution">
    <text evidence="1">The sequence shown here is derived from an EMBL/GenBank/DDBJ whole genome shotgun (WGS) entry which is preliminary data.</text>
</comment>
<reference evidence="1 2" key="1">
    <citation type="submission" date="2021-06" db="EMBL/GenBank/DDBJ databases">
        <authorList>
            <person name="Palmer J.M."/>
        </authorList>
    </citation>
    <scope>NUCLEOTIDE SEQUENCE [LARGE SCALE GENOMIC DNA]</scope>
    <source>
        <strain evidence="1 2">AS_MEX2019</strain>
        <tissue evidence="1">Muscle</tissue>
    </source>
</reference>
<evidence type="ECO:0000313" key="1">
    <source>
        <dbReference type="EMBL" id="MEQ2312912.1"/>
    </source>
</evidence>
<accession>A0ABV1A2Y8</accession>
<organism evidence="1 2">
    <name type="scientific">Ameca splendens</name>
    <dbReference type="NCBI Taxonomy" id="208324"/>
    <lineage>
        <taxon>Eukaryota</taxon>
        <taxon>Metazoa</taxon>
        <taxon>Chordata</taxon>
        <taxon>Craniata</taxon>
        <taxon>Vertebrata</taxon>
        <taxon>Euteleostomi</taxon>
        <taxon>Actinopterygii</taxon>
        <taxon>Neopterygii</taxon>
        <taxon>Teleostei</taxon>
        <taxon>Neoteleostei</taxon>
        <taxon>Acanthomorphata</taxon>
        <taxon>Ovalentaria</taxon>
        <taxon>Atherinomorphae</taxon>
        <taxon>Cyprinodontiformes</taxon>
        <taxon>Goodeidae</taxon>
        <taxon>Ameca</taxon>
    </lineage>
</organism>
<dbReference type="Proteomes" id="UP001469553">
    <property type="component" value="Unassembled WGS sequence"/>
</dbReference>
<protein>
    <submittedName>
        <fullName evidence="1">Uncharacterized protein</fullName>
    </submittedName>
</protein>
<sequence>MKCCPDKLGQQTNQPRFNTIKGQLAYKQLSNSFGSMCSNVEYFEFDRSSDLTLLSFLSSQADVQCSYQPVSFVLVSSPTRHIRMVDLLDMKAFQSKIQQPFQTEYGKKLTHSFLS</sequence>
<name>A0ABV1A2Y8_9TELE</name>
<proteinExistence type="predicted"/>
<gene>
    <name evidence="1" type="ORF">AMECASPLE_036298</name>
</gene>